<dbReference type="AlphaFoldDB" id="A0A1X0DPD9"/>
<evidence type="ECO:0000256" key="4">
    <source>
        <dbReference type="ARBA" id="ARBA00023315"/>
    </source>
</evidence>
<sequence length="192" mass="20964">MTRAPRRPLERLNAHHDVSTFDSGSEVLDQWLRRHALAAQRMDSARTFVVTRSGRVVGYFSLTMGSVLRAEAPAKLVRGMPAYPVGMVLLARLAVDRSEQGKGIGATLLAEALRKAVAAGEVAAARIVVADAIDEIAAAFYERYGFVRVPEHPLRLYRRIKDVRASLDSSDVDVPTKEVGAGLGLTCRVRLL</sequence>
<dbReference type="Proteomes" id="UP000192566">
    <property type="component" value="Unassembled WGS sequence"/>
</dbReference>
<dbReference type="STRING" id="53376.BST25_10895"/>
<dbReference type="SUPFAM" id="SSF55729">
    <property type="entry name" value="Acyl-CoA N-acyltransferases (Nat)"/>
    <property type="match status" value="1"/>
</dbReference>
<reference evidence="6 7" key="1">
    <citation type="submission" date="2017-02" db="EMBL/GenBank/DDBJ databases">
        <title>The new phylogeny of genus Mycobacterium.</title>
        <authorList>
            <person name="Tortoli E."/>
            <person name="Trovato A."/>
            <person name="Cirillo D.M."/>
        </authorList>
    </citation>
    <scope>NUCLEOTIDE SEQUENCE [LARGE SCALE GENOMIC DNA]</scope>
    <source>
        <strain evidence="6 7">DSM 44471</strain>
    </source>
</reference>
<dbReference type="PROSITE" id="PS51186">
    <property type="entry name" value="GNAT"/>
    <property type="match status" value="1"/>
</dbReference>
<dbReference type="OrthoDB" id="9799147at2"/>
<evidence type="ECO:0000313" key="7">
    <source>
        <dbReference type="Proteomes" id="UP000192566"/>
    </source>
</evidence>
<dbReference type="InterPro" id="IPR000182">
    <property type="entry name" value="GNAT_dom"/>
</dbReference>
<keyword evidence="4" id="KW-0012">Acyltransferase</keyword>
<dbReference type="PANTHER" id="PTHR36449">
    <property type="entry name" value="ACETYLTRANSFERASE-RELATED"/>
    <property type="match status" value="1"/>
</dbReference>
<dbReference type="GO" id="GO:0016747">
    <property type="term" value="F:acyltransferase activity, transferring groups other than amino-acyl groups"/>
    <property type="evidence" value="ECO:0007669"/>
    <property type="project" value="InterPro"/>
</dbReference>
<dbReference type="Gene3D" id="3.40.630.30">
    <property type="match status" value="1"/>
</dbReference>
<proteinExistence type="predicted"/>
<dbReference type="EMBL" id="MVHR01000012">
    <property type="protein sequence ID" value="ORA74284.1"/>
    <property type="molecule type" value="Genomic_DNA"/>
</dbReference>
<dbReference type="Pfam" id="PF00583">
    <property type="entry name" value="Acetyltransf_1"/>
    <property type="match status" value="1"/>
</dbReference>
<dbReference type="InterPro" id="IPR016181">
    <property type="entry name" value="Acyl_CoA_acyltransferase"/>
</dbReference>
<evidence type="ECO:0000256" key="1">
    <source>
        <dbReference type="ARBA" id="ARBA00022491"/>
    </source>
</evidence>
<dbReference type="CDD" id="cd04301">
    <property type="entry name" value="NAT_SF"/>
    <property type="match status" value="1"/>
</dbReference>
<comment type="catalytic activity">
    <reaction evidence="5">
        <text>glycyl-tRNA(Gly) + acetyl-CoA = N-acetylglycyl-tRNA(Gly) + CoA + H(+)</text>
        <dbReference type="Rhea" id="RHEA:81867"/>
        <dbReference type="Rhea" id="RHEA-COMP:9683"/>
        <dbReference type="Rhea" id="RHEA-COMP:19766"/>
        <dbReference type="ChEBI" id="CHEBI:15378"/>
        <dbReference type="ChEBI" id="CHEBI:57287"/>
        <dbReference type="ChEBI" id="CHEBI:57288"/>
        <dbReference type="ChEBI" id="CHEBI:78522"/>
        <dbReference type="ChEBI" id="CHEBI:232036"/>
    </reaction>
</comment>
<gene>
    <name evidence="6" type="ORF">BST25_10895</name>
</gene>
<comment type="caution">
    <text evidence="6">The sequence shown here is derived from an EMBL/GenBank/DDBJ whole genome shotgun (WGS) entry which is preliminary data.</text>
</comment>
<dbReference type="PANTHER" id="PTHR36449:SF1">
    <property type="entry name" value="ACETYLTRANSFERASE"/>
    <property type="match status" value="1"/>
</dbReference>
<keyword evidence="1" id="KW-0678">Repressor</keyword>
<keyword evidence="3" id="KW-0808">Transferase</keyword>
<evidence type="ECO:0000256" key="3">
    <source>
        <dbReference type="ARBA" id="ARBA00022679"/>
    </source>
</evidence>
<keyword evidence="2" id="KW-1277">Toxin-antitoxin system</keyword>
<name>A0A1X0DPD9_MYCHE</name>
<evidence type="ECO:0000256" key="5">
    <source>
        <dbReference type="ARBA" id="ARBA00049880"/>
    </source>
</evidence>
<dbReference type="RefSeq" id="WP_083074011.1">
    <property type="nucleotide sequence ID" value="NZ_AP022615.1"/>
</dbReference>
<protein>
    <submittedName>
        <fullName evidence="6">Uncharacterized protein</fullName>
    </submittedName>
</protein>
<keyword evidence="7" id="KW-1185">Reference proteome</keyword>
<evidence type="ECO:0000313" key="6">
    <source>
        <dbReference type="EMBL" id="ORA74284.1"/>
    </source>
</evidence>
<organism evidence="6 7">
    <name type="scientific">Mycobacterium heidelbergense</name>
    <dbReference type="NCBI Taxonomy" id="53376"/>
    <lineage>
        <taxon>Bacteria</taxon>
        <taxon>Bacillati</taxon>
        <taxon>Actinomycetota</taxon>
        <taxon>Actinomycetes</taxon>
        <taxon>Mycobacteriales</taxon>
        <taxon>Mycobacteriaceae</taxon>
        <taxon>Mycobacterium</taxon>
        <taxon>Mycobacterium simiae complex</taxon>
    </lineage>
</organism>
<accession>A0A1X0DPD9</accession>
<evidence type="ECO:0000256" key="2">
    <source>
        <dbReference type="ARBA" id="ARBA00022649"/>
    </source>
</evidence>